<dbReference type="AlphaFoldDB" id="A0A8T2LCX7"/>
<sequence>MSGIVTNIQELKEEVRNNGRAIREMEEKLDGVLSVRKKHASCSGVKVPGGLSAAVRQVHRQLGEDLQWKVGPNDCFRSKHNEQVTKSVTEAIKDSGDAWGPDSLLRKACNRYFENLKSQKKLDLEGTTDVSKRKKTLTSRRDRLFKKRVKVGREILSQDDFDHLLNADPNFMSDEESDEDDKGVFIVKPPRWREKRLTAIVQQCQQVLDENRRTGVMPCTSRPRKHEGFSAREAPAAQEKQKYVEKV</sequence>
<dbReference type="Proteomes" id="UP000752171">
    <property type="component" value="Unassembled WGS sequence"/>
</dbReference>
<feature type="region of interest" description="Disordered" evidence="1">
    <location>
        <begin position="215"/>
        <end position="247"/>
    </location>
</feature>
<gene>
    <name evidence="2" type="ORF">AMEX_G16242</name>
    <name evidence="3" type="ORF">AMEX_G16940</name>
</gene>
<dbReference type="EMBL" id="JAICCE010000013">
    <property type="protein sequence ID" value="KAG9269237.1"/>
    <property type="molecule type" value="Genomic_DNA"/>
</dbReference>
<proteinExistence type="predicted"/>
<accession>A0A8T2LCX7</accession>
<comment type="caution">
    <text evidence="3">The sequence shown here is derived from an EMBL/GenBank/DDBJ whole genome shotgun (WGS) entry which is preliminary data.</text>
</comment>
<organism evidence="3 4">
    <name type="scientific">Astyanax mexicanus</name>
    <name type="common">Blind cave fish</name>
    <name type="synonym">Astyanax fasciatus mexicanus</name>
    <dbReference type="NCBI Taxonomy" id="7994"/>
    <lineage>
        <taxon>Eukaryota</taxon>
        <taxon>Metazoa</taxon>
        <taxon>Chordata</taxon>
        <taxon>Craniata</taxon>
        <taxon>Vertebrata</taxon>
        <taxon>Euteleostomi</taxon>
        <taxon>Actinopterygii</taxon>
        <taxon>Neopterygii</taxon>
        <taxon>Teleostei</taxon>
        <taxon>Ostariophysi</taxon>
        <taxon>Characiformes</taxon>
        <taxon>Characoidei</taxon>
        <taxon>Acestrorhamphidae</taxon>
        <taxon>Acestrorhamphinae</taxon>
        <taxon>Astyanax</taxon>
    </lineage>
</organism>
<dbReference type="PANTHER" id="PTHR14375:SF2">
    <property type="entry name" value="SIMILAR TO RIKEN CDNA 4931414P19"/>
    <property type="match status" value="1"/>
</dbReference>
<evidence type="ECO:0000313" key="3">
    <source>
        <dbReference type="EMBL" id="KAG9269858.1"/>
    </source>
</evidence>
<evidence type="ECO:0000313" key="4">
    <source>
        <dbReference type="Proteomes" id="UP000752171"/>
    </source>
</evidence>
<dbReference type="Pfam" id="PF15394">
    <property type="entry name" value="DUF4616"/>
    <property type="match status" value="1"/>
</dbReference>
<evidence type="ECO:0000313" key="2">
    <source>
        <dbReference type="EMBL" id="KAG9269237.1"/>
    </source>
</evidence>
<protein>
    <submittedName>
        <fullName evidence="3">Uncharacterized protein</fullName>
    </submittedName>
</protein>
<dbReference type="InterPro" id="IPR028101">
    <property type="entry name" value="DUF4616"/>
</dbReference>
<name>A0A8T2LCX7_ASTMX</name>
<dbReference type="PANTHER" id="PTHR14375">
    <property type="entry name" value="SIMILAR TO RIKEN CDNA 4931414P19"/>
    <property type="match status" value="1"/>
</dbReference>
<evidence type="ECO:0000256" key="1">
    <source>
        <dbReference type="SAM" id="MobiDB-lite"/>
    </source>
</evidence>
<dbReference type="EMBL" id="JAICCE010000013">
    <property type="protein sequence ID" value="KAG9269858.1"/>
    <property type="molecule type" value="Genomic_DNA"/>
</dbReference>
<reference evidence="3 4" key="1">
    <citation type="submission" date="2021-07" db="EMBL/GenBank/DDBJ databases">
        <authorList>
            <person name="Imarazene B."/>
            <person name="Zahm M."/>
            <person name="Klopp C."/>
            <person name="Cabau C."/>
            <person name="Beille S."/>
            <person name="Jouanno E."/>
            <person name="Castinel A."/>
            <person name="Lluch J."/>
            <person name="Gil L."/>
            <person name="Kuchtly C."/>
            <person name="Lopez Roques C."/>
            <person name="Donnadieu C."/>
            <person name="Parrinello H."/>
            <person name="Journot L."/>
            <person name="Du K."/>
            <person name="Schartl M."/>
            <person name="Retaux S."/>
            <person name="Guiguen Y."/>
        </authorList>
    </citation>
    <scope>NUCLEOTIDE SEQUENCE [LARGE SCALE GENOMIC DNA]</scope>
    <source>
        <strain evidence="3">Pach_M1</strain>
        <tissue evidence="3">Testis</tissue>
    </source>
</reference>